<dbReference type="AlphaFoldDB" id="A0A445FS19"/>
<dbReference type="Pfam" id="PF23282">
    <property type="entry name" value="WHD_ROQ1"/>
    <property type="match status" value="1"/>
</dbReference>
<dbReference type="Gene3D" id="3.80.10.10">
    <property type="entry name" value="Ribonuclease Inhibitor"/>
    <property type="match status" value="1"/>
</dbReference>
<dbReference type="InterPro" id="IPR032675">
    <property type="entry name" value="LRR_dom_sf"/>
</dbReference>
<dbReference type="PANTHER" id="PTHR11017">
    <property type="entry name" value="LEUCINE-RICH REPEAT-CONTAINING PROTEIN"/>
    <property type="match status" value="1"/>
</dbReference>
<evidence type="ECO:0000259" key="2">
    <source>
        <dbReference type="Pfam" id="PF23282"/>
    </source>
</evidence>
<keyword evidence="4" id="KW-1185">Reference proteome</keyword>
<evidence type="ECO:0000256" key="1">
    <source>
        <dbReference type="ARBA" id="ARBA00022737"/>
    </source>
</evidence>
<protein>
    <submittedName>
        <fullName evidence="3">Disease resistance-like protein DSC1</fullName>
    </submittedName>
</protein>
<comment type="caution">
    <text evidence="3">The sequence shown here is derived from an EMBL/GenBank/DDBJ whole genome shotgun (WGS) entry which is preliminary data.</text>
</comment>
<keyword evidence="1" id="KW-0677">Repeat</keyword>
<reference evidence="3 4" key="1">
    <citation type="submission" date="2018-09" db="EMBL/GenBank/DDBJ databases">
        <title>A high-quality reference genome of wild soybean provides a powerful tool to mine soybean genomes.</title>
        <authorList>
            <person name="Xie M."/>
            <person name="Chung C.Y.L."/>
            <person name="Li M.-W."/>
            <person name="Wong F.-L."/>
            <person name="Chan T.-F."/>
            <person name="Lam H.-M."/>
        </authorList>
    </citation>
    <scope>NUCLEOTIDE SEQUENCE [LARGE SCALE GENOMIC DNA]</scope>
    <source>
        <strain evidence="4">cv. W05</strain>
        <tissue evidence="3">Hypocotyl of etiolated seedlings</tissue>
    </source>
</reference>
<dbReference type="Proteomes" id="UP000289340">
    <property type="component" value="Chromosome 18"/>
</dbReference>
<gene>
    <name evidence="3" type="ORF">D0Y65_048191</name>
</gene>
<dbReference type="GO" id="GO:0006952">
    <property type="term" value="P:defense response"/>
    <property type="evidence" value="ECO:0007669"/>
    <property type="project" value="InterPro"/>
</dbReference>
<dbReference type="InterPro" id="IPR044974">
    <property type="entry name" value="Disease_R_plants"/>
</dbReference>
<dbReference type="SUPFAM" id="SSF52058">
    <property type="entry name" value="L domain-like"/>
    <property type="match status" value="1"/>
</dbReference>
<organism evidence="3 4">
    <name type="scientific">Glycine soja</name>
    <name type="common">Wild soybean</name>
    <dbReference type="NCBI Taxonomy" id="3848"/>
    <lineage>
        <taxon>Eukaryota</taxon>
        <taxon>Viridiplantae</taxon>
        <taxon>Streptophyta</taxon>
        <taxon>Embryophyta</taxon>
        <taxon>Tracheophyta</taxon>
        <taxon>Spermatophyta</taxon>
        <taxon>Magnoliopsida</taxon>
        <taxon>eudicotyledons</taxon>
        <taxon>Gunneridae</taxon>
        <taxon>Pentapetalae</taxon>
        <taxon>rosids</taxon>
        <taxon>fabids</taxon>
        <taxon>Fabales</taxon>
        <taxon>Fabaceae</taxon>
        <taxon>Papilionoideae</taxon>
        <taxon>50 kb inversion clade</taxon>
        <taxon>NPAAA clade</taxon>
        <taxon>indigoferoid/millettioid clade</taxon>
        <taxon>Phaseoleae</taxon>
        <taxon>Glycine</taxon>
        <taxon>Glycine subgen. Soja</taxon>
    </lineage>
</organism>
<sequence length="233" mass="26373">MKIDGNDCVRMHDLVQDMGREIVRQVSTSEPDGRSRLWSNEDIVHALEENTGTAAIEVVVLDLSKDKEEQWSGKAFKHMKNLRILIIRNAHFSRGPQNLPNSLRVLHWSGYPSPSLPSNFNPKNLVFESLSLLDFEGCKFLTELRSLFGVYLDHTNIDELPFSIGNFVGLQQLFFRECPRLNQLLSTIHILPQLGIVAAYGCGCRGYRCELSEDKEKVGLWLVILNSCVGICI</sequence>
<proteinExistence type="predicted"/>
<name>A0A445FS19_GLYSO</name>
<dbReference type="EMBL" id="QZWG01000018">
    <property type="protein sequence ID" value="RZB51666.1"/>
    <property type="molecule type" value="Genomic_DNA"/>
</dbReference>
<dbReference type="InterPro" id="IPR058192">
    <property type="entry name" value="WHD_ROQ1-like"/>
</dbReference>
<evidence type="ECO:0000313" key="3">
    <source>
        <dbReference type="EMBL" id="RZB51666.1"/>
    </source>
</evidence>
<dbReference type="PANTHER" id="PTHR11017:SF455">
    <property type="entry name" value="NB-ARC DOMAIN PROTEIN"/>
    <property type="match status" value="1"/>
</dbReference>
<feature type="domain" description="Disease resistance protein Roq1-like winged-helix" evidence="2">
    <location>
        <begin position="2"/>
        <end position="27"/>
    </location>
</feature>
<accession>A0A445FS19</accession>
<evidence type="ECO:0000313" key="4">
    <source>
        <dbReference type="Proteomes" id="UP000289340"/>
    </source>
</evidence>